<evidence type="ECO:0000313" key="4">
    <source>
        <dbReference type="Proteomes" id="UP001141327"/>
    </source>
</evidence>
<accession>A0ABQ8UC01</accession>
<keyword evidence="4" id="KW-1185">Reference proteome</keyword>
<feature type="domain" description="BLOC-1-related complex subunit 6 C-terminal helix" evidence="2">
    <location>
        <begin position="68"/>
        <end position="159"/>
    </location>
</feature>
<feature type="region of interest" description="Disordered" evidence="1">
    <location>
        <begin position="1"/>
        <end position="25"/>
    </location>
</feature>
<reference evidence="3" key="1">
    <citation type="journal article" date="2022" name="bioRxiv">
        <title>Genomics of Preaxostyla Flagellates Illuminates Evolutionary Transitions and the Path Towards Mitochondrial Loss.</title>
        <authorList>
            <person name="Novak L.V.F."/>
            <person name="Treitli S.C."/>
            <person name="Pyrih J."/>
            <person name="Halakuc P."/>
            <person name="Pipaliya S.V."/>
            <person name="Vacek V."/>
            <person name="Brzon O."/>
            <person name="Soukal P."/>
            <person name="Eme L."/>
            <person name="Dacks J.B."/>
            <person name="Karnkowska A."/>
            <person name="Elias M."/>
            <person name="Hampl V."/>
        </authorList>
    </citation>
    <scope>NUCLEOTIDE SEQUENCE</scope>
    <source>
        <strain evidence="3">RCP-MX</strain>
    </source>
</reference>
<dbReference type="InterPro" id="IPR046465">
    <property type="entry name" value="BORCS6_C"/>
</dbReference>
<dbReference type="Pfam" id="PF10157">
    <property type="entry name" value="BORCS6"/>
    <property type="match status" value="1"/>
</dbReference>
<protein>
    <recommendedName>
        <fullName evidence="2">BLOC-1-related complex subunit 6 C-terminal helix domain-containing protein</fullName>
    </recommendedName>
</protein>
<proteinExistence type="predicted"/>
<feature type="compositionally biased region" description="Basic and acidic residues" evidence="1">
    <location>
        <begin position="14"/>
        <end position="25"/>
    </location>
</feature>
<evidence type="ECO:0000256" key="1">
    <source>
        <dbReference type="SAM" id="MobiDB-lite"/>
    </source>
</evidence>
<sequence length="197" mass="20946">MARAAAIRDVGQTPHEERYPTDSSKSKDAIYLLCASRGTPRSETEQEGELPEVLMSTTTAAANSVTASAELTARVLSEQLEKLLSNLQTEVSKCSSLSVQHFETIYSPAVTHTSGAVLDCVEVAKVYATKVQELLKELRAAQVLNSKIKEIRAAVLQLEQAAAPLLGGPLPPAPGAGAVVETPAPPSPPRQVFHAMF</sequence>
<evidence type="ECO:0000313" key="3">
    <source>
        <dbReference type="EMBL" id="KAJ4455416.1"/>
    </source>
</evidence>
<dbReference type="Proteomes" id="UP001141327">
    <property type="component" value="Unassembled WGS sequence"/>
</dbReference>
<dbReference type="EMBL" id="JAPMOS010000108">
    <property type="protein sequence ID" value="KAJ4455416.1"/>
    <property type="molecule type" value="Genomic_DNA"/>
</dbReference>
<evidence type="ECO:0000259" key="2">
    <source>
        <dbReference type="Pfam" id="PF10157"/>
    </source>
</evidence>
<gene>
    <name evidence="3" type="ORF">PAPYR_9637</name>
</gene>
<name>A0ABQ8UC01_9EUKA</name>
<comment type="caution">
    <text evidence="3">The sequence shown here is derived from an EMBL/GenBank/DDBJ whole genome shotgun (WGS) entry which is preliminary data.</text>
</comment>
<organism evidence="3 4">
    <name type="scientific">Paratrimastix pyriformis</name>
    <dbReference type="NCBI Taxonomy" id="342808"/>
    <lineage>
        <taxon>Eukaryota</taxon>
        <taxon>Metamonada</taxon>
        <taxon>Preaxostyla</taxon>
        <taxon>Paratrimastigidae</taxon>
        <taxon>Paratrimastix</taxon>
    </lineage>
</organism>